<dbReference type="GO" id="GO:0043190">
    <property type="term" value="C:ATP-binding cassette (ABC) transporter complex"/>
    <property type="evidence" value="ECO:0007669"/>
    <property type="project" value="InterPro"/>
</dbReference>
<accession>A0A318SZE4</accession>
<dbReference type="EMBL" id="QJTE01000006">
    <property type="protein sequence ID" value="PYE81404.1"/>
    <property type="molecule type" value="Genomic_DNA"/>
</dbReference>
<dbReference type="PANTHER" id="PTHR42781">
    <property type="entry name" value="SPERMIDINE/PUTRESCINE IMPORT ATP-BINDING PROTEIN POTA"/>
    <property type="match status" value="1"/>
</dbReference>
<keyword evidence="6" id="KW-1185">Reference proteome</keyword>
<keyword evidence="3 5" id="KW-0067">ATP-binding</keyword>
<dbReference type="GO" id="GO:0015697">
    <property type="term" value="P:quaternary ammonium group transport"/>
    <property type="evidence" value="ECO:0007669"/>
    <property type="project" value="UniProtKB-ARBA"/>
</dbReference>
<dbReference type="InterPro" id="IPR017871">
    <property type="entry name" value="ABC_transporter-like_CS"/>
</dbReference>
<evidence type="ECO:0000256" key="1">
    <source>
        <dbReference type="ARBA" id="ARBA00022448"/>
    </source>
</evidence>
<dbReference type="AlphaFoldDB" id="A0A318SZE4"/>
<dbReference type="PROSITE" id="PS50893">
    <property type="entry name" value="ABC_TRANSPORTER_2"/>
    <property type="match status" value="1"/>
</dbReference>
<dbReference type="RefSeq" id="WP_110815419.1">
    <property type="nucleotide sequence ID" value="NZ_QJTE01000006.1"/>
</dbReference>
<dbReference type="InterPro" id="IPR027417">
    <property type="entry name" value="P-loop_NTPase"/>
</dbReference>
<dbReference type="PANTHER" id="PTHR42781:SF4">
    <property type="entry name" value="SPERMIDINE_PUTRESCINE IMPORT ATP-BINDING PROTEIN POTA"/>
    <property type="match status" value="1"/>
</dbReference>
<dbReference type="GO" id="GO:0005524">
    <property type="term" value="F:ATP binding"/>
    <property type="evidence" value="ECO:0007669"/>
    <property type="project" value="UniProtKB-KW"/>
</dbReference>
<dbReference type="InterPro" id="IPR008995">
    <property type="entry name" value="Mo/tungstate-bd_C_term_dom"/>
</dbReference>
<keyword evidence="1" id="KW-0813">Transport</keyword>
<dbReference type="InterPro" id="IPR003439">
    <property type="entry name" value="ABC_transporter-like_ATP-bd"/>
</dbReference>
<evidence type="ECO:0000256" key="2">
    <source>
        <dbReference type="ARBA" id="ARBA00022741"/>
    </source>
</evidence>
<reference evidence="5 6" key="1">
    <citation type="submission" date="2018-06" db="EMBL/GenBank/DDBJ databases">
        <title>Genomic Encyclopedia of Type Strains, Phase III (KMG-III): the genomes of soil and plant-associated and newly described type strains.</title>
        <authorList>
            <person name="Whitman W."/>
        </authorList>
    </citation>
    <scope>NUCLEOTIDE SEQUENCE [LARGE SCALE GENOMIC DNA]</scope>
    <source>
        <strain evidence="5 6">CECT 9025</strain>
    </source>
</reference>
<keyword evidence="2" id="KW-0547">Nucleotide-binding</keyword>
<dbReference type="SUPFAM" id="SSF52540">
    <property type="entry name" value="P-loop containing nucleoside triphosphate hydrolases"/>
    <property type="match status" value="1"/>
</dbReference>
<dbReference type="SMART" id="SM00382">
    <property type="entry name" value="AAA"/>
    <property type="match status" value="1"/>
</dbReference>
<dbReference type="GO" id="GO:0022857">
    <property type="term" value="F:transmembrane transporter activity"/>
    <property type="evidence" value="ECO:0007669"/>
    <property type="project" value="InterPro"/>
</dbReference>
<evidence type="ECO:0000313" key="5">
    <source>
        <dbReference type="EMBL" id="PYE81404.1"/>
    </source>
</evidence>
<dbReference type="Proteomes" id="UP000248311">
    <property type="component" value="Unassembled WGS sequence"/>
</dbReference>
<dbReference type="Pfam" id="PF00005">
    <property type="entry name" value="ABC_tran"/>
    <property type="match status" value="1"/>
</dbReference>
<dbReference type="Pfam" id="PF08402">
    <property type="entry name" value="TOBE_2"/>
    <property type="match status" value="1"/>
</dbReference>
<gene>
    <name evidence="5" type="ORF">DFP88_10683</name>
</gene>
<dbReference type="InterPro" id="IPR013611">
    <property type="entry name" value="Transp-assoc_OB_typ2"/>
</dbReference>
<dbReference type="PROSITE" id="PS00211">
    <property type="entry name" value="ABC_TRANSPORTER_1"/>
    <property type="match status" value="1"/>
</dbReference>
<feature type="domain" description="ABC transporter" evidence="4">
    <location>
        <begin position="4"/>
        <end position="236"/>
    </location>
</feature>
<dbReference type="OrthoDB" id="9802264at2"/>
<dbReference type="Gene3D" id="3.40.50.300">
    <property type="entry name" value="P-loop containing nucleotide triphosphate hydrolases"/>
    <property type="match status" value="1"/>
</dbReference>
<evidence type="ECO:0000259" key="4">
    <source>
        <dbReference type="PROSITE" id="PS50893"/>
    </source>
</evidence>
<dbReference type="InterPro" id="IPR050093">
    <property type="entry name" value="ABC_SmlMolc_Importer"/>
</dbReference>
<organism evidence="5 6">
    <name type="scientific">Pseudoroseicyclus aestuarii</name>
    <dbReference type="NCBI Taxonomy" id="1795041"/>
    <lineage>
        <taxon>Bacteria</taxon>
        <taxon>Pseudomonadati</taxon>
        <taxon>Pseudomonadota</taxon>
        <taxon>Alphaproteobacteria</taxon>
        <taxon>Rhodobacterales</taxon>
        <taxon>Paracoccaceae</taxon>
        <taxon>Pseudoroseicyclus</taxon>
    </lineage>
</organism>
<comment type="caution">
    <text evidence="5">The sequence shown here is derived from an EMBL/GenBank/DDBJ whole genome shotgun (WGS) entry which is preliminary data.</text>
</comment>
<evidence type="ECO:0000313" key="6">
    <source>
        <dbReference type="Proteomes" id="UP000248311"/>
    </source>
</evidence>
<dbReference type="FunFam" id="3.40.50.300:FF:000425">
    <property type="entry name" value="Probable ABC transporter, ATP-binding subunit"/>
    <property type="match status" value="1"/>
</dbReference>
<protein>
    <submittedName>
        <fullName evidence="5">Putative spermidine/putrescine transport system ATP-binding protein/thiamine transport system ATP-binding protein</fullName>
    </submittedName>
</protein>
<dbReference type="SUPFAM" id="SSF50331">
    <property type="entry name" value="MOP-like"/>
    <property type="match status" value="1"/>
</dbReference>
<dbReference type="GO" id="GO:0016887">
    <property type="term" value="F:ATP hydrolysis activity"/>
    <property type="evidence" value="ECO:0007669"/>
    <property type="project" value="InterPro"/>
</dbReference>
<dbReference type="InterPro" id="IPR003593">
    <property type="entry name" value="AAA+_ATPase"/>
</dbReference>
<evidence type="ECO:0000256" key="3">
    <source>
        <dbReference type="ARBA" id="ARBA00022840"/>
    </source>
</evidence>
<name>A0A318SZE4_9RHOB</name>
<sequence>MSGLRFEDVTLRYPGAEAPALEGLTLDVPAGQRTVLLGPSGCGKTTALRIAAGLERQGAGRVLLDGAPLDRLPPERRGVVLVFQDQMLFPHMDVAANIGFGLRMRRRPAREIAQAVEAALERVQLSGLGARPIGALSGGQRQRVALARALVLRPRVLLLDEPLASLDAHLRGEMQALILDLQQQEGLTLLVVTHDQQEAALLGQRVGLMLKGRLRQLGPPEALWQRPVDAEVARFFGARRLVEGVSRAGVFDCALGRLALPEGAPEGKGHLMIRPEGVRLLPGAGADGHAARVVARQFLGRQSLLTLDLGGTCIEALVAPEDAPDIGAALRVALPPEALWPLPAPTTQR</sequence>
<proteinExistence type="predicted"/>